<dbReference type="InterPro" id="IPR025857">
    <property type="entry name" value="MacB_PCD"/>
</dbReference>
<dbReference type="Pfam" id="PF12704">
    <property type="entry name" value="MacB_PCD"/>
    <property type="match status" value="2"/>
</dbReference>
<feature type="transmembrane region" description="Helical" evidence="7">
    <location>
        <begin position="21"/>
        <end position="43"/>
    </location>
</feature>
<evidence type="ECO:0000256" key="3">
    <source>
        <dbReference type="ARBA" id="ARBA00022692"/>
    </source>
</evidence>
<sequence>MQATVQNIRFAVRQFGRNPGFTVTVIVTLALSIGANTAIFSLVNALMLKSLPYAHPERMGTIYTRVTGSRPSDERHHVNGEQWELLRDNVPALISAVSGIRASGVNLQAGSPVQYLHAGRVSAHYFDVLGLRPAIGRNFSEDEDRPHGPRSAILSYGLWRNTFGAKPRVLGQAISLKGEPYTVIGVLPEGATTPLNADLYTALQPARTGEGGGTNFEAITRLRDGATWQEADAELNRAWSLRTERYELSENPGAKVTYYSVPLQKGQAATLRPQALALMLAAGFILLIACANLAGLNLVRLLRRTPEIATRLALGASRWQIQKQLWVESLLLAVAGAFAGVAVGFVALRGLLLLLPEHFLPVASVPLDGRVLSFTLLLSLLTSAFFGALPGFATRKLDLRSALATRTATGGDRLGLRQALVAGEMALTVVLLAASGLLIRTLVHLETLPPGFTPDGVMTAKASLDDIRFHNPAAFQKLLNESTAAMRRIPGVQVAAVGLSVPYERSLNSSVILSDGKEAGQQVMTGEAYVTPDYFAALQIPIIHGRSFTDADGPDSQPVAIVNQTFARKFFNGAEAVGRYVDKNTRIVGVVADVAIAPGLDPTAPLSGEEGMYIPATQMDAKVLALVHVWFQPSWIVRTSRPIEGLTAQMQRAVASVDPNLPFSGFYSMNDLLAKTLATQRVEVSLLSAMAALGLLLSAIGIFALAANIVAQKTREIGIRIALGSSIQRAMAHVGGPGARAAGLGIFLGLLLSAGALRAMRGVLYGVGVYDLRTILTVVLMLAAVAVIATTVPTLRIATIDPAKTLREE</sequence>
<keyword evidence="11" id="KW-1185">Reference proteome</keyword>
<evidence type="ECO:0008006" key="12">
    <source>
        <dbReference type="Google" id="ProtNLM"/>
    </source>
</evidence>
<dbReference type="PANTHER" id="PTHR30572">
    <property type="entry name" value="MEMBRANE COMPONENT OF TRANSPORTER-RELATED"/>
    <property type="match status" value="1"/>
</dbReference>
<feature type="domain" description="MacB-like periplasmic core" evidence="9">
    <location>
        <begin position="22"/>
        <end position="237"/>
    </location>
</feature>
<evidence type="ECO:0000256" key="4">
    <source>
        <dbReference type="ARBA" id="ARBA00022989"/>
    </source>
</evidence>
<dbReference type="EMBL" id="CP030840">
    <property type="protein sequence ID" value="AXC09533.1"/>
    <property type="molecule type" value="Genomic_DNA"/>
</dbReference>
<feature type="domain" description="MacB-like periplasmic core" evidence="9">
    <location>
        <begin position="479"/>
        <end position="622"/>
    </location>
</feature>
<evidence type="ECO:0000313" key="11">
    <source>
        <dbReference type="Proteomes" id="UP000253606"/>
    </source>
</evidence>
<evidence type="ECO:0000313" key="10">
    <source>
        <dbReference type="EMBL" id="AXC09533.1"/>
    </source>
</evidence>
<evidence type="ECO:0000256" key="1">
    <source>
        <dbReference type="ARBA" id="ARBA00004651"/>
    </source>
</evidence>
<evidence type="ECO:0000256" key="6">
    <source>
        <dbReference type="ARBA" id="ARBA00038076"/>
    </source>
</evidence>
<proteinExistence type="inferred from homology"/>
<keyword evidence="3 7" id="KW-0812">Transmembrane</keyword>
<feature type="transmembrane region" description="Helical" evidence="7">
    <location>
        <begin position="686"/>
        <end position="711"/>
    </location>
</feature>
<dbReference type="InterPro" id="IPR003838">
    <property type="entry name" value="ABC3_permease_C"/>
</dbReference>
<dbReference type="GO" id="GO:0005886">
    <property type="term" value="C:plasma membrane"/>
    <property type="evidence" value="ECO:0007669"/>
    <property type="project" value="UniProtKB-SubCell"/>
</dbReference>
<comment type="subcellular location">
    <subcellularLocation>
        <location evidence="1">Cell membrane</location>
        <topology evidence="1">Multi-pass membrane protein</topology>
    </subcellularLocation>
</comment>
<protein>
    <recommendedName>
        <fullName evidence="12">Permease</fullName>
    </recommendedName>
</protein>
<gene>
    <name evidence="10" type="ORF">ACPOL_0148</name>
</gene>
<dbReference type="KEGG" id="abas:ACPOL_0148"/>
<feature type="transmembrane region" description="Helical" evidence="7">
    <location>
        <begin position="414"/>
        <end position="439"/>
    </location>
</feature>
<dbReference type="GO" id="GO:0022857">
    <property type="term" value="F:transmembrane transporter activity"/>
    <property type="evidence" value="ECO:0007669"/>
    <property type="project" value="TreeGrafter"/>
</dbReference>
<dbReference type="Pfam" id="PF02687">
    <property type="entry name" value="FtsX"/>
    <property type="match status" value="2"/>
</dbReference>
<dbReference type="Proteomes" id="UP000253606">
    <property type="component" value="Chromosome"/>
</dbReference>
<keyword evidence="2" id="KW-1003">Cell membrane</keyword>
<accession>A0A2Z5FS28</accession>
<keyword evidence="5 7" id="KW-0472">Membrane</keyword>
<evidence type="ECO:0000259" key="8">
    <source>
        <dbReference type="Pfam" id="PF02687"/>
    </source>
</evidence>
<feature type="transmembrane region" description="Helical" evidence="7">
    <location>
        <begin position="372"/>
        <end position="393"/>
    </location>
</feature>
<comment type="similarity">
    <text evidence="6">Belongs to the ABC-4 integral membrane protein family.</text>
</comment>
<dbReference type="RefSeq" id="WP_114205358.1">
    <property type="nucleotide sequence ID" value="NZ_CP030840.1"/>
</dbReference>
<feature type="domain" description="ABC3 transporter permease C-terminal" evidence="8">
    <location>
        <begin position="689"/>
        <end position="802"/>
    </location>
</feature>
<keyword evidence="4 7" id="KW-1133">Transmembrane helix</keyword>
<feature type="transmembrane region" description="Helical" evidence="7">
    <location>
        <begin position="772"/>
        <end position="795"/>
    </location>
</feature>
<dbReference type="OrthoDB" id="103345at2"/>
<evidence type="ECO:0000256" key="7">
    <source>
        <dbReference type="SAM" id="Phobius"/>
    </source>
</evidence>
<dbReference type="InterPro" id="IPR017800">
    <property type="entry name" value="ADOP"/>
</dbReference>
<feature type="transmembrane region" description="Helical" evidence="7">
    <location>
        <begin position="741"/>
        <end position="760"/>
    </location>
</feature>
<feature type="transmembrane region" description="Helical" evidence="7">
    <location>
        <begin position="275"/>
        <end position="299"/>
    </location>
</feature>
<evidence type="ECO:0000256" key="5">
    <source>
        <dbReference type="ARBA" id="ARBA00023136"/>
    </source>
</evidence>
<name>A0A2Z5FS28_9BACT</name>
<dbReference type="PANTHER" id="PTHR30572:SF4">
    <property type="entry name" value="ABC TRANSPORTER PERMEASE YTRF"/>
    <property type="match status" value="1"/>
</dbReference>
<feature type="domain" description="ABC3 transporter permease C-terminal" evidence="8">
    <location>
        <begin position="280"/>
        <end position="397"/>
    </location>
</feature>
<dbReference type="NCBIfam" id="TIGR03434">
    <property type="entry name" value="ADOP"/>
    <property type="match status" value="1"/>
</dbReference>
<feature type="transmembrane region" description="Helical" evidence="7">
    <location>
        <begin position="330"/>
        <end position="352"/>
    </location>
</feature>
<dbReference type="InterPro" id="IPR050250">
    <property type="entry name" value="Macrolide_Exporter_MacB"/>
</dbReference>
<dbReference type="AlphaFoldDB" id="A0A2Z5FS28"/>
<evidence type="ECO:0000259" key="9">
    <source>
        <dbReference type="Pfam" id="PF12704"/>
    </source>
</evidence>
<organism evidence="10 11">
    <name type="scientific">Acidisarcina polymorpha</name>
    <dbReference type="NCBI Taxonomy" id="2211140"/>
    <lineage>
        <taxon>Bacteria</taxon>
        <taxon>Pseudomonadati</taxon>
        <taxon>Acidobacteriota</taxon>
        <taxon>Terriglobia</taxon>
        <taxon>Terriglobales</taxon>
        <taxon>Acidobacteriaceae</taxon>
        <taxon>Acidisarcina</taxon>
    </lineage>
</organism>
<evidence type="ECO:0000256" key="2">
    <source>
        <dbReference type="ARBA" id="ARBA00022475"/>
    </source>
</evidence>
<reference evidence="10 11" key="1">
    <citation type="journal article" date="2018" name="Front. Microbiol.">
        <title>Hydrolytic Capabilities as a Key to Environmental Success: Chitinolytic and Cellulolytic Acidobacteria From Acidic Sub-arctic Soils and Boreal Peatlands.</title>
        <authorList>
            <person name="Belova S.E."/>
            <person name="Ravin N.V."/>
            <person name="Pankratov T.A."/>
            <person name="Rakitin A.L."/>
            <person name="Ivanova A.A."/>
            <person name="Beletsky A.V."/>
            <person name="Mardanov A.V."/>
            <person name="Sinninghe Damste J.S."/>
            <person name="Dedysh S.N."/>
        </authorList>
    </citation>
    <scope>NUCLEOTIDE SEQUENCE [LARGE SCALE GENOMIC DNA]</scope>
    <source>
        <strain evidence="10 11">SBC82</strain>
    </source>
</reference>